<dbReference type="SUPFAM" id="SSF81383">
    <property type="entry name" value="F-box domain"/>
    <property type="match status" value="1"/>
</dbReference>
<accession>A0A6A2Z3T8</accession>
<dbReference type="GO" id="GO:0005634">
    <property type="term" value="C:nucleus"/>
    <property type="evidence" value="ECO:0007669"/>
    <property type="project" value="UniProtKB-SubCell"/>
</dbReference>
<dbReference type="SMART" id="SM00256">
    <property type="entry name" value="FBOX"/>
    <property type="match status" value="1"/>
</dbReference>
<dbReference type="EMBL" id="VEPZ02001229">
    <property type="protein sequence ID" value="KAE8685742.1"/>
    <property type="molecule type" value="Genomic_DNA"/>
</dbReference>
<evidence type="ECO:0000313" key="4">
    <source>
        <dbReference type="Proteomes" id="UP000436088"/>
    </source>
</evidence>
<dbReference type="PANTHER" id="PTHR12874:SF28">
    <property type="entry name" value="F-BOX PROTEIN"/>
    <property type="match status" value="1"/>
</dbReference>
<dbReference type="GO" id="GO:0005737">
    <property type="term" value="C:cytoplasm"/>
    <property type="evidence" value="ECO:0007669"/>
    <property type="project" value="TreeGrafter"/>
</dbReference>
<evidence type="ECO:0000313" key="3">
    <source>
        <dbReference type="EMBL" id="KAE8685742.1"/>
    </source>
</evidence>
<comment type="function">
    <text evidence="1">Acts as a component of a SCF E3 ubiquitin ligase complexes.</text>
</comment>
<evidence type="ECO:0000259" key="2">
    <source>
        <dbReference type="PROSITE" id="PS50181"/>
    </source>
</evidence>
<keyword evidence="1" id="KW-0539">Nucleus</keyword>
<name>A0A6A2Z3T8_HIBSY</name>
<dbReference type="AlphaFoldDB" id="A0A6A2Z3T8"/>
<dbReference type="InterPro" id="IPR001810">
    <property type="entry name" value="F-box_dom"/>
</dbReference>
<protein>
    <recommendedName>
        <fullName evidence="1">F-box protein</fullName>
    </recommendedName>
</protein>
<dbReference type="PANTHER" id="PTHR12874">
    <property type="entry name" value="F-BOX ONLY PROTEIN 48-RELATED"/>
    <property type="match status" value="1"/>
</dbReference>
<comment type="subcellular location">
    <subcellularLocation>
        <location evidence="1">Nucleus</location>
    </subcellularLocation>
</comment>
<dbReference type="OrthoDB" id="1924875at2759"/>
<keyword evidence="1" id="KW-0833">Ubl conjugation pathway</keyword>
<gene>
    <name evidence="3" type="ORF">F3Y22_tig00111095pilonHSYRG01020</name>
</gene>
<reference evidence="3" key="1">
    <citation type="submission" date="2019-09" db="EMBL/GenBank/DDBJ databases">
        <title>Draft genome information of white flower Hibiscus syriacus.</title>
        <authorList>
            <person name="Kim Y.-M."/>
        </authorList>
    </citation>
    <scope>NUCLEOTIDE SEQUENCE [LARGE SCALE GENOMIC DNA]</scope>
    <source>
        <strain evidence="3">YM2019G1</strain>
    </source>
</reference>
<comment type="pathway">
    <text evidence="1">Protein modification; protein ubiquitination.</text>
</comment>
<dbReference type="Pfam" id="PF12937">
    <property type="entry name" value="F-box-like"/>
    <property type="match status" value="1"/>
</dbReference>
<proteinExistence type="predicted"/>
<dbReference type="GO" id="GO:0009740">
    <property type="term" value="P:gibberellic acid mediated signaling pathway"/>
    <property type="evidence" value="ECO:0007669"/>
    <property type="project" value="TreeGrafter"/>
</dbReference>
<comment type="subunit">
    <text evidence="1">Component of the SCF-type E3 ligase complex.</text>
</comment>
<dbReference type="GO" id="GO:0019005">
    <property type="term" value="C:SCF ubiquitin ligase complex"/>
    <property type="evidence" value="ECO:0007669"/>
    <property type="project" value="UniProtKB-UniRule"/>
</dbReference>
<dbReference type="PROSITE" id="PS50181">
    <property type="entry name" value="FBOX"/>
    <property type="match status" value="1"/>
</dbReference>
<dbReference type="GO" id="GO:0016567">
    <property type="term" value="P:protein ubiquitination"/>
    <property type="evidence" value="ECO:0007669"/>
    <property type="project" value="UniProtKB-UniRule"/>
</dbReference>
<dbReference type="InterPro" id="IPR036047">
    <property type="entry name" value="F-box-like_dom_sf"/>
</dbReference>
<comment type="caution">
    <text evidence="3">The sequence shown here is derived from an EMBL/GenBank/DDBJ whole genome shotgun (WGS) entry which is preliminary data.</text>
</comment>
<evidence type="ECO:0000256" key="1">
    <source>
        <dbReference type="RuleBase" id="RU369085"/>
    </source>
</evidence>
<dbReference type="GO" id="GO:0031146">
    <property type="term" value="P:SCF-dependent proteasomal ubiquitin-dependent protein catabolic process"/>
    <property type="evidence" value="ECO:0007669"/>
    <property type="project" value="UniProtKB-UniRule"/>
</dbReference>
<organism evidence="3 4">
    <name type="scientific">Hibiscus syriacus</name>
    <name type="common">Rose of Sharon</name>
    <dbReference type="NCBI Taxonomy" id="106335"/>
    <lineage>
        <taxon>Eukaryota</taxon>
        <taxon>Viridiplantae</taxon>
        <taxon>Streptophyta</taxon>
        <taxon>Embryophyta</taxon>
        <taxon>Tracheophyta</taxon>
        <taxon>Spermatophyta</taxon>
        <taxon>Magnoliopsida</taxon>
        <taxon>eudicotyledons</taxon>
        <taxon>Gunneridae</taxon>
        <taxon>Pentapetalae</taxon>
        <taxon>rosids</taxon>
        <taxon>malvids</taxon>
        <taxon>Malvales</taxon>
        <taxon>Malvaceae</taxon>
        <taxon>Malvoideae</taxon>
        <taxon>Hibiscus</taxon>
    </lineage>
</organism>
<sequence>MANPKGSSFPFSDIPEDIQLCILSLLSPPDFANFASTSKRFVSLCRNDAKLWFTMYHRRWGSKTHITQWGGGNISYMLLYKTLTRWENLIGLWRHSGRADLLAQWPRVITFEWGPSFVSGSCLNGTYHVTKSPFLWMGISSDGLIVNFLDLEGQTETPTGGLDCWLDSICSDHNLVPVTLNFMGDNHFMVEENSNFWNCCKRNSSSKNMIEANEETIVVGAYSGKPRGLPDYLVLEM</sequence>
<keyword evidence="4" id="KW-1185">Reference proteome</keyword>
<dbReference type="Gene3D" id="1.20.1280.50">
    <property type="match status" value="1"/>
</dbReference>
<dbReference type="Proteomes" id="UP000436088">
    <property type="component" value="Unassembled WGS sequence"/>
</dbReference>
<feature type="domain" description="F-box" evidence="2">
    <location>
        <begin position="8"/>
        <end position="55"/>
    </location>
</feature>